<sequence length="557" mass="59783">MSHELFDKHLEMFRKAMAAVENRVFWSPYPENPAAYGEGAVEEGMQAFEAYRDASFYLDQPGVVGRAGSEVSPFGLPLNVSYPVCNSDALLLAGRNAMSTWVKAGPDVRVGVCLELLSRLKGHGMEIAFAAMHTTGQPFPLAFQFSFAHALDRGLEATVCAYREMKQVPSSTVWEKPQGGGKPPLRLEKRYTVLPRGVSLVVAGATSPTWNSFPAIFASLATGNPVIVKPHSAAILPLAITVAVARMTLKEAGFDPNLVSLLVDDETGSVAKIMALNPEMRIIDYTGHAGFGEWLEENARHAAVFAQKAGLNVAVVDSTDDYRGLLRNLTLSLCLYSGQLAGTPRVILVSREGIRTPDGVVSSEQFGHDLSAAMSRLLEDPERAGEILGAVQSDAILSAVEAMGDGLDVLREARSLSLSKWPEARVRTPLLLQLPASDVHLVAPEPFGPIAYVMEAATTAESLAVAERLMVDHGALTFLVHATNSHVQDLAGEVSLRAGVPLSFNLTGNVLVNQPAAYSDFHGAGGANRAADCSFVDSAFVTRRFCFIQTQHQRGVS</sequence>
<feature type="domain" description="Aldehyde dehydrogenase" evidence="3">
    <location>
        <begin position="93"/>
        <end position="467"/>
    </location>
</feature>
<dbReference type="Pfam" id="PF00171">
    <property type="entry name" value="Aldedh"/>
    <property type="match status" value="1"/>
</dbReference>
<dbReference type="InterPro" id="IPR011975">
    <property type="entry name" value="PaaN_2"/>
</dbReference>
<keyword evidence="1" id="KW-0560">Oxidoreductase</keyword>
<reference evidence="4 5" key="1">
    <citation type="submission" date="2020-03" db="EMBL/GenBank/DDBJ databases">
        <authorList>
            <consortium name="Genoscope - CEA"/>
            <person name="William W."/>
        </authorList>
    </citation>
    <scope>NUCLEOTIDE SEQUENCE [LARGE SCALE GENOMIC DNA]</scope>
    <source>
        <strain evidence="5">DSM 16959</strain>
    </source>
</reference>
<dbReference type="PANTHER" id="PTHR42862:SF1">
    <property type="entry name" value="DELTA-1-PYRROLINE-5-CARBOXYLATE DEHYDROGENASE 2, ISOFORM A-RELATED"/>
    <property type="match status" value="1"/>
</dbReference>
<dbReference type="GO" id="GO:0003842">
    <property type="term" value="F:L-glutamate gamma-semialdehyde dehydrogenase activity"/>
    <property type="evidence" value="ECO:0007669"/>
    <property type="project" value="TreeGrafter"/>
</dbReference>
<dbReference type="Gene3D" id="3.40.605.10">
    <property type="entry name" value="Aldehyde Dehydrogenase, Chain A, domain 1"/>
    <property type="match status" value="1"/>
</dbReference>
<evidence type="ECO:0000259" key="3">
    <source>
        <dbReference type="Pfam" id="PF00171"/>
    </source>
</evidence>
<dbReference type="Proteomes" id="UP000515733">
    <property type="component" value="Chromosome"/>
</dbReference>
<evidence type="ECO:0000313" key="4">
    <source>
        <dbReference type="EMBL" id="CAB1368703.1"/>
    </source>
</evidence>
<dbReference type="AlphaFoldDB" id="A0A6S6XWS6"/>
<keyword evidence="2" id="KW-0520">NAD</keyword>
<dbReference type="SUPFAM" id="SSF53720">
    <property type="entry name" value="ALDH-like"/>
    <property type="match status" value="1"/>
</dbReference>
<dbReference type="NCBIfam" id="TIGR02288">
    <property type="entry name" value="PaaN_2"/>
    <property type="match status" value="1"/>
</dbReference>
<protein>
    <submittedName>
        <fullName evidence="4">Phenylacetic acid degradation protein PaaN</fullName>
    </submittedName>
</protein>
<dbReference type="InterPro" id="IPR016161">
    <property type="entry name" value="Ald_DH/histidinol_DH"/>
</dbReference>
<gene>
    <name evidence="4" type="ORF">DENOEST_1538</name>
</gene>
<proteinExistence type="predicted"/>
<dbReference type="InterPro" id="IPR015590">
    <property type="entry name" value="Aldehyde_DH_dom"/>
</dbReference>
<dbReference type="KEGG" id="doe:DENOEST_1538"/>
<dbReference type="InterPro" id="IPR050485">
    <property type="entry name" value="Proline_metab_enzyme"/>
</dbReference>
<dbReference type="OrthoDB" id="5288459at2"/>
<name>A0A6S6XWS6_9PROT</name>
<dbReference type="RefSeq" id="WP_145769794.1">
    <property type="nucleotide sequence ID" value="NZ_LR778301.1"/>
</dbReference>
<organism evidence="4 5">
    <name type="scientific">Denitratisoma oestradiolicum</name>
    <dbReference type="NCBI Taxonomy" id="311182"/>
    <lineage>
        <taxon>Bacteria</taxon>
        <taxon>Pseudomonadati</taxon>
        <taxon>Pseudomonadota</taxon>
        <taxon>Betaproteobacteria</taxon>
        <taxon>Nitrosomonadales</taxon>
        <taxon>Sterolibacteriaceae</taxon>
        <taxon>Denitratisoma</taxon>
    </lineage>
</organism>
<dbReference type="InterPro" id="IPR016163">
    <property type="entry name" value="Ald_DH_C"/>
</dbReference>
<accession>A0A6S6XWS6</accession>
<dbReference type="EMBL" id="LR778301">
    <property type="protein sequence ID" value="CAB1368703.1"/>
    <property type="molecule type" value="Genomic_DNA"/>
</dbReference>
<dbReference type="Gene3D" id="3.40.309.10">
    <property type="entry name" value="Aldehyde Dehydrogenase, Chain A, domain 2"/>
    <property type="match status" value="1"/>
</dbReference>
<dbReference type="GO" id="GO:0010133">
    <property type="term" value="P:L-proline catabolic process to L-glutamate"/>
    <property type="evidence" value="ECO:0007669"/>
    <property type="project" value="TreeGrafter"/>
</dbReference>
<keyword evidence="5" id="KW-1185">Reference proteome</keyword>
<evidence type="ECO:0000256" key="2">
    <source>
        <dbReference type="ARBA" id="ARBA00023027"/>
    </source>
</evidence>
<evidence type="ECO:0000256" key="1">
    <source>
        <dbReference type="ARBA" id="ARBA00023002"/>
    </source>
</evidence>
<dbReference type="PANTHER" id="PTHR42862">
    <property type="entry name" value="DELTA-1-PYRROLINE-5-CARBOXYLATE DEHYDROGENASE 1, ISOFORM A-RELATED"/>
    <property type="match status" value="1"/>
</dbReference>
<evidence type="ECO:0000313" key="5">
    <source>
        <dbReference type="Proteomes" id="UP000515733"/>
    </source>
</evidence>
<dbReference type="InterPro" id="IPR016162">
    <property type="entry name" value="Ald_DH_N"/>
</dbReference>
<dbReference type="GO" id="GO:0009898">
    <property type="term" value="C:cytoplasmic side of plasma membrane"/>
    <property type="evidence" value="ECO:0007669"/>
    <property type="project" value="TreeGrafter"/>
</dbReference>